<evidence type="ECO:0000256" key="5">
    <source>
        <dbReference type="ARBA" id="ARBA00023274"/>
    </source>
</evidence>
<sequence>MKEVLSIDVALKEIMQKEHKFDEALDVAVHFVSTDSVKGSCVFNHSFDFGRILVFSGDTAALHSFGDKVSCGGEELMESIKSKKSLVRGHKYSVSTPAMMPKLSRVARILGPRGLMPDSKYGLVTDSVVDAVSSLLSGKSIFKSNKAGVLHCKVGKLSMGFDKLRDNFQVFCESVFSIKPKSVSLSNYINSISLSSTMGSGYFIDFSAL</sequence>
<evidence type="ECO:0000256" key="3">
    <source>
        <dbReference type="ARBA" id="ARBA00022845"/>
    </source>
</evidence>
<dbReference type="GO" id="GO:0006417">
    <property type="term" value="P:regulation of translation"/>
    <property type="evidence" value="ECO:0007669"/>
    <property type="project" value="UniProtKB-KW"/>
</dbReference>
<dbReference type="PROSITE" id="PS01199">
    <property type="entry name" value="RIBOSOMAL_L1"/>
    <property type="match status" value="1"/>
</dbReference>
<dbReference type="Pfam" id="PF00687">
    <property type="entry name" value="Ribosomal_L1"/>
    <property type="match status" value="1"/>
</dbReference>
<dbReference type="InterPro" id="IPR023673">
    <property type="entry name" value="Ribosomal_uL1_CS"/>
</dbReference>
<dbReference type="InterPro" id="IPR023674">
    <property type="entry name" value="Ribosomal_uL1-like"/>
</dbReference>
<dbReference type="PANTHER" id="PTHR36427:SF3">
    <property type="entry name" value="LARGE RIBOSOMAL SUBUNIT PROTEIN UL1M"/>
    <property type="match status" value="1"/>
</dbReference>
<comment type="similarity">
    <text evidence="1 6">Belongs to the universal ribosomal protein uL1 family.</text>
</comment>
<keyword evidence="2" id="KW-0678">Repressor</keyword>
<dbReference type="RefSeq" id="WP_038559806.1">
    <property type="nucleotide sequence ID" value="NZ_CP007481.1"/>
</dbReference>
<dbReference type="GO" id="GO:0003735">
    <property type="term" value="F:structural constituent of ribosome"/>
    <property type="evidence" value="ECO:0007669"/>
    <property type="project" value="InterPro"/>
</dbReference>
<dbReference type="PIRSF" id="PIRSF002155">
    <property type="entry name" value="Ribosomal_L1"/>
    <property type="match status" value="1"/>
</dbReference>
<dbReference type="CDD" id="cd00403">
    <property type="entry name" value="Ribosomal_L1"/>
    <property type="match status" value="1"/>
</dbReference>
<dbReference type="GO" id="GO:0003723">
    <property type="term" value="F:RNA binding"/>
    <property type="evidence" value="ECO:0007669"/>
    <property type="project" value="InterPro"/>
</dbReference>
<dbReference type="PANTHER" id="PTHR36427">
    <property type="entry name" value="54S RIBOSOMAL PROTEIN L1, MITOCHONDRIAL"/>
    <property type="match status" value="1"/>
</dbReference>
<keyword evidence="5 6" id="KW-0687">Ribonucleoprotein</keyword>
<protein>
    <recommendedName>
        <fullName evidence="6">Ribosomal protein</fullName>
    </recommendedName>
</protein>
<dbReference type="GO" id="GO:0015934">
    <property type="term" value="C:large ribosomal subunit"/>
    <property type="evidence" value="ECO:0007669"/>
    <property type="project" value="InterPro"/>
</dbReference>
<dbReference type="Proteomes" id="UP000023755">
    <property type="component" value="Chromosome"/>
</dbReference>
<dbReference type="EMBL" id="CP007481">
    <property type="protein sequence ID" value="AHX11579.1"/>
    <property type="molecule type" value="Genomic_DNA"/>
</dbReference>
<evidence type="ECO:0000313" key="7">
    <source>
        <dbReference type="EMBL" id="AHX11579.1"/>
    </source>
</evidence>
<dbReference type="InterPro" id="IPR002143">
    <property type="entry name" value="Ribosomal_uL1"/>
</dbReference>
<dbReference type="GO" id="GO:0006412">
    <property type="term" value="P:translation"/>
    <property type="evidence" value="ECO:0007669"/>
    <property type="project" value="InterPro"/>
</dbReference>
<name>X5HKK4_9RICK</name>
<keyword evidence="8" id="KW-1185">Reference proteome</keyword>
<dbReference type="HOGENOM" id="CLU_062853_0_0_5"/>
<evidence type="ECO:0000256" key="1">
    <source>
        <dbReference type="ARBA" id="ARBA00010531"/>
    </source>
</evidence>
<dbReference type="Gene3D" id="3.40.50.790">
    <property type="match status" value="1"/>
</dbReference>
<dbReference type="InterPro" id="IPR028364">
    <property type="entry name" value="Ribosomal_uL1/biogenesis"/>
</dbReference>
<dbReference type="AlphaFoldDB" id="X5HKK4"/>
<dbReference type="STRING" id="1286528.NHE_0644"/>
<keyword evidence="3" id="KW-0810">Translation regulation</keyword>
<keyword evidence="4 6" id="KW-0689">Ribosomal protein</keyword>
<dbReference type="Gene3D" id="3.30.190.20">
    <property type="match status" value="1"/>
</dbReference>
<evidence type="ECO:0000256" key="4">
    <source>
        <dbReference type="ARBA" id="ARBA00022980"/>
    </source>
</evidence>
<gene>
    <name evidence="7" type="ORF">NHE_0644</name>
</gene>
<dbReference type="SUPFAM" id="SSF56808">
    <property type="entry name" value="Ribosomal protein L1"/>
    <property type="match status" value="1"/>
</dbReference>
<dbReference type="InterPro" id="IPR016095">
    <property type="entry name" value="Ribosomal_uL1_3-a/b-sand"/>
</dbReference>
<proteinExistence type="inferred from homology"/>
<reference evidence="7 8" key="1">
    <citation type="submission" date="2014-03" db="EMBL/GenBank/DDBJ databases">
        <title>Sequencing and Comparison of Genomes and Transcriptome Profiles of Human Ehrlichiosis Agents.</title>
        <authorList>
            <person name="Lin M."/>
            <person name="Daugherty S.C."/>
            <person name="Nagaraj S."/>
            <person name="Cheng Z."/>
            <person name="Xiong Q."/>
            <person name="Lin F.-Y."/>
            <person name="Sengamalay N."/>
            <person name="Ott S."/>
            <person name="Godinez A."/>
            <person name="Tallon L.J."/>
            <person name="Sadzewicz L."/>
            <person name="Fraser C.M."/>
            <person name="Dunning Hotopp J.C."/>
            <person name="Rikihisa Y."/>
        </authorList>
    </citation>
    <scope>NUCLEOTIDE SEQUENCE [LARGE SCALE GENOMIC DNA]</scope>
    <source>
        <strain evidence="7 8">Oregon</strain>
    </source>
</reference>
<accession>X5HKK4</accession>
<organism evidence="7 8">
    <name type="scientific">Neorickettsia helminthoeca str. Oregon</name>
    <dbReference type="NCBI Taxonomy" id="1286528"/>
    <lineage>
        <taxon>Bacteria</taxon>
        <taxon>Pseudomonadati</taxon>
        <taxon>Pseudomonadota</taxon>
        <taxon>Alphaproteobacteria</taxon>
        <taxon>Rickettsiales</taxon>
        <taxon>Anaplasmataceae</taxon>
        <taxon>Neorickettsia</taxon>
    </lineage>
</organism>
<dbReference type="KEGG" id="nhm:NHE_0644"/>
<evidence type="ECO:0000313" key="8">
    <source>
        <dbReference type="Proteomes" id="UP000023755"/>
    </source>
</evidence>
<dbReference type="OrthoDB" id="9803740at2"/>
<evidence type="ECO:0000256" key="2">
    <source>
        <dbReference type="ARBA" id="ARBA00022491"/>
    </source>
</evidence>
<evidence type="ECO:0000256" key="6">
    <source>
        <dbReference type="RuleBase" id="RU000659"/>
    </source>
</evidence>